<sequence>MAQKKQEPSFDSLIRLFIEKYDIATKQDINQLASKMDALEKALSKAPQPKKTVTKSQKKWTAAETVLDAIKDAGDDGASLSDIKAKTGYESKNLHNVVHRLNKDGKISRKKRGVYVAG</sequence>
<dbReference type="RefSeq" id="WP_181552114.1">
    <property type="nucleotide sequence ID" value="NZ_JACDUS010000010.1"/>
</dbReference>
<dbReference type="EMBL" id="JACDUS010000010">
    <property type="protein sequence ID" value="MBA2882476.1"/>
    <property type="molecule type" value="Genomic_DNA"/>
</dbReference>
<gene>
    <name evidence="2" type="ORF">HNR65_002828</name>
</gene>
<name>A0A7W0CB31_9BACT</name>
<organism evidence="2 3">
    <name type="scientific">Desulfosalsimonas propionicica</name>
    <dbReference type="NCBI Taxonomy" id="332175"/>
    <lineage>
        <taxon>Bacteria</taxon>
        <taxon>Pseudomonadati</taxon>
        <taxon>Thermodesulfobacteriota</taxon>
        <taxon>Desulfobacteria</taxon>
        <taxon>Desulfobacterales</taxon>
        <taxon>Desulfosalsimonadaceae</taxon>
        <taxon>Desulfosalsimonas</taxon>
    </lineage>
</organism>
<dbReference type="InterPro" id="IPR036388">
    <property type="entry name" value="WH-like_DNA-bd_sf"/>
</dbReference>
<accession>A0A7W0CB31</accession>
<protein>
    <submittedName>
        <fullName evidence="2">Putative Rossmann fold nucleotide-binding protein DprA/Smf involved in DNA uptake</fullName>
    </submittedName>
</protein>
<dbReference type="Pfam" id="PF08784">
    <property type="entry name" value="RPA_C"/>
    <property type="match status" value="1"/>
</dbReference>
<reference evidence="2 3" key="1">
    <citation type="submission" date="2020-07" db="EMBL/GenBank/DDBJ databases">
        <title>Genomic Encyclopedia of Type Strains, Phase IV (KMG-IV): sequencing the most valuable type-strain genomes for metagenomic binning, comparative biology and taxonomic classification.</title>
        <authorList>
            <person name="Goeker M."/>
        </authorList>
    </citation>
    <scope>NUCLEOTIDE SEQUENCE [LARGE SCALE GENOMIC DNA]</scope>
    <source>
        <strain evidence="2 3">DSM 17721</strain>
    </source>
</reference>
<comment type="caution">
    <text evidence="2">The sequence shown here is derived from an EMBL/GenBank/DDBJ whole genome shotgun (WGS) entry which is preliminary data.</text>
</comment>
<dbReference type="InterPro" id="IPR014892">
    <property type="entry name" value="RPA_C"/>
</dbReference>
<evidence type="ECO:0000259" key="1">
    <source>
        <dbReference type="Pfam" id="PF08784"/>
    </source>
</evidence>
<feature type="domain" description="Replication protein A C-terminal" evidence="1">
    <location>
        <begin position="48"/>
        <end position="107"/>
    </location>
</feature>
<dbReference type="Gene3D" id="1.10.10.10">
    <property type="entry name" value="Winged helix-like DNA-binding domain superfamily/Winged helix DNA-binding domain"/>
    <property type="match status" value="1"/>
</dbReference>
<keyword evidence="3" id="KW-1185">Reference proteome</keyword>
<evidence type="ECO:0000313" key="2">
    <source>
        <dbReference type="EMBL" id="MBA2882476.1"/>
    </source>
</evidence>
<evidence type="ECO:0000313" key="3">
    <source>
        <dbReference type="Proteomes" id="UP000525298"/>
    </source>
</evidence>
<dbReference type="Proteomes" id="UP000525298">
    <property type="component" value="Unassembled WGS sequence"/>
</dbReference>
<proteinExistence type="predicted"/>
<dbReference type="InterPro" id="IPR036390">
    <property type="entry name" value="WH_DNA-bd_sf"/>
</dbReference>
<dbReference type="SUPFAM" id="SSF46785">
    <property type="entry name" value="Winged helix' DNA-binding domain"/>
    <property type="match status" value="1"/>
</dbReference>
<dbReference type="AlphaFoldDB" id="A0A7W0CB31"/>